<dbReference type="RefSeq" id="WP_013549131.1">
    <property type="nucleotide sequence ID" value="NC_014934.1"/>
</dbReference>
<keyword evidence="1 6" id="KW-0378">Hydrolase</keyword>
<dbReference type="PANTHER" id="PTHR31490">
    <property type="entry name" value="GLYCOSYL HYDROLASE"/>
    <property type="match status" value="1"/>
</dbReference>
<evidence type="ECO:0000259" key="8">
    <source>
        <dbReference type="PROSITE" id="PS51760"/>
    </source>
</evidence>
<dbReference type="AlphaFoldDB" id="E6X8P9"/>
<dbReference type="Gene3D" id="3.20.20.80">
    <property type="entry name" value="Glycosidases"/>
    <property type="match status" value="1"/>
</dbReference>
<dbReference type="SMR" id="E6X8P9"/>
<comment type="similarity">
    <text evidence="6">Belongs to the glycosyl hydrolase 10 (cellulase F) family.</text>
</comment>
<dbReference type="SUPFAM" id="SSF51445">
    <property type="entry name" value="(Trans)glycosidases"/>
    <property type="match status" value="1"/>
</dbReference>
<evidence type="ECO:0000313" key="10">
    <source>
        <dbReference type="Proteomes" id="UP000008634"/>
    </source>
</evidence>
<evidence type="ECO:0000256" key="3">
    <source>
        <dbReference type="ARBA" id="ARBA00023295"/>
    </source>
</evidence>
<evidence type="ECO:0000313" key="9">
    <source>
        <dbReference type="EMBL" id="ADV47636.1"/>
    </source>
</evidence>
<sequence>MKKTKFTVHKMASIMGVLSLSFSVCNAQKVKTNTVSKTVTTTENIALKDAFKNYFLLGSAINDDIVSGKDVASNAIVKKEFNTVTPENCMKAEVVCPSPGVYDFKLADAYVAFAEENKMFIMGHTLIWHNQTPAWFFTNDKGEPNSPEEQKEQLRTHIKAVAGRYAGKVQAWDVVNEVFDNDGSYRPTTWVNSIGDGDEMVKLAFKYASEYAPNTELYYNDFNAWRPEKRDGIVRMVKMLQAEGIRIDGIGIQAHWGLNFPKNEYIQEAIDAYAALGVKVMITELDIDVLPLTKEGQIIGRSMMEPQFQLEEFETFLDPYKKGLPKSIEIELANRYKELFEIFVKNKDKIDRVTFWGIHDGMSWKNDYPVPNRTNYPLLYNRDFQPKLAKKSILEIVK</sequence>
<dbReference type="SMART" id="SM00633">
    <property type="entry name" value="Glyco_10"/>
    <property type="match status" value="1"/>
</dbReference>
<dbReference type="EMBL" id="CP002453">
    <property type="protein sequence ID" value="ADV47636.1"/>
    <property type="molecule type" value="Genomic_DNA"/>
</dbReference>
<dbReference type="GO" id="GO:0000272">
    <property type="term" value="P:polysaccharide catabolic process"/>
    <property type="evidence" value="ECO:0007669"/>
    <property type="project" value="UniProtKB-KW"/>
</dbReference>
<feature type="signal peptide" evidence="7">
    <location>
        <begin position="1"/>
        <end position="27"/>
    </location>
</feature>
<feature type="active site" description="Nucleophile" evidence="5">
    <location>
        <position position="284"/>
    </location>
</feature>
<name>E6X8P9_CELAD</name>
<organism evidence="9 10">
    <name type="scientific">Cellulophaga algicola (strain DSM 14237 / IC166 / ACAM 630)</name>
    <dbReference type="NCBI Taxonomy" id="688270"/>
    <lineage>
        <taxon>Bacteria</taxon>
        <taxon>Pseudomonadati</taxon>
        <taxon>Bacteroidota</taxon>
        <taxon>Flavobacteriia</taxon>
        <taxon>Flavobacteriales</taxon>
        <taxon>Flavobacteriaceae</taxon>
        <taxon>Cellulophaga</taxon>
    </lineage>
</organism>
<evidence type="ECO:0000256" key="7">
    <source>
        <dbReference type="SAM" id="SignalP"/>
    </source>
</evidence>
<evidence type="ECO:0000256" key="6">
    <source>
        <dbReference type="RuleBase" id="RU361174"/>
    </source>
</evidence>
<evidence type="ECO:0000256" key="4">
    <source>
        <dbReference type="ARBA" id="ARBA00023326"/>
    </source>
</evidence>
<evidence type="ECO:0000256" key="2">
    <source>
        <dbReference type="ARBA" id="ARBA00023277"/>
    </source>
</evidence>
<gene>
    <name evidence="9" type="ordered locus">Celal_0291</name>
</gene>
<keyword evidence="7" id="KW-0732">Signal</keyword>
<dbReference type="PROSITE" id="PS00591">
    <property type="entry name" value="GH10_1"/>
    <property type="match status" value="1"/>
</dbReference>
<dbReference type="eggNOG" id="COG3693">
    <property type="taxonomic scope" value="Bacteria"/>
</dbReference>
<feature type="chain" id="PRO_5003215055" description="Beta-xylanase" evidence="7">
    <location>
        <begin position="28"/>
        <end position="398"/>
    </location>
</feature>
<evidence type="ECO:0000256" key="1">
    <source>
        <dbReference type="ARBA" id="ARBA00022801"/>
    </source>
</evidence>
<dbReference type="EC" id="3.2.1.8" evidence="6"/>
<keyword evidence="2 6" id="KW-0119">Carbohydrate metabolism</keyword>
<evidence type="ECO:0000256" key="5">
    <source>
        <dbReference type="PROSITE-ProRule" id="PRU10061"/>
    </source>
</evidence>
<protein>
    <recommendedName>
        <fullName evidence="6">Beta-xylanase</fullName>
        <ecNumber evidence="6">3.2.1.8</ecNumber>
    </recommendedName>
</protein>
<accession>E6X8P9</accession>
<keyword evidence="3 6" id="KW-0326">Glycosidase</keyword>
<feature type="domain" description="GH10" evidence="8">
    <location>
        <begin position="41"/>
        <end position="396"/>
    </location>
</feature>
<dbReference type="STRING" id="688270.Celal_0291"/>
<dbReference type="InterPro" id="IPR017853">
    <property type="entry name" value="GH"/>
</dbReference>
<dbReference type="PRINTS" id="PR00134">
    <property type="entry name" value="GLHYDRLASE10"/>
</dbReference>
<proteinExistence type="inferred from homology"/>
<dbReference type="Proteomes" id="UP000008634">
    <property type="component" value="Chromosome"/>
</dbReference>
<dbReference type="PANTHER" id="PTHR31490:SF90">
    <property type="entry name" value="ENDO-1,4-BETA-XYLANASE A"/>
    <property type="match status" value="1"/>
</dbReference>
<keyword evidence="10" id="KW-1185">Reference proteome</keyword>
<dbReference type="HOGENOM" id="CLU_020161_6_1_10"/>
<dbReference type="Pfam" id="PF00331">
    <property type="entry name" value="Glyco_hydro_10"/>
    <property type="match status" value="1"/>
</dbReference>
<dbReference type="PROSITE" id="PS51760">
    <property type="entry name" value="GH10_2"/>
    <property type="match status" value="1"/>
</dbReference>
<dbReference type="InterPro" id="IPR031158">
    <property type="entry name" value="GH10_AS"/>
</dbReference>
<dbReference type="InterPro" id="IPR001000">
    <property type="entry name" value="GH10_dom"/>
</dbReference>
<comment type="catalytic activity">
    <reaction evidence="6">
        <text>Endohydrolysis of (1-&gt;4)-beta-D-xylosidic linkages in xylans.</text>
        <dbReference type="EC" id="3.2.1.8"/>
    </reaction>
</comment>
<keyword evidence="4 6" id="KW-0624">Polysaccharide degradation</keyword>
<dbReference type="InterPro" id="IPR044846">
    <property type="entry name" value="GH10"/>
</dbReference>
<dbReference type="KEGG" id="cao:Celal_0291"/>
<dbReference type="GO" id="GO:0031176">
    <property type="term" value="F:endo-1,4-beta-xylanase activity"/>
    <property type="evidence" value="ECO:0007669"/>
    <property type="project" value="UniProtKB-EC"/>
</dbReference>
<reference evidence="9 10" key="1">
    <citation type="journal article" date="2010" name="Stand. Genomic Sci.">
        <title>Complete genome sequence of Cellulophaga algicola type strain (IC166).</title>
        <authorList>
            <person name="Abt B."/>
            <person name="Lu M."/>
            <person name="Misra M."/>
            <person name="Han C."/>
            <person name="Nolan M."/>
            <person name="Lucas S."/>
            <person name="Hammon N."/>
            <person name="Deshpande S."/>
            <person name="Cheng J.F."/>
            <person name="Tapia R."/>
            <person name="Goodwin L."/>
            <person name="Pitluck S."/>
            <person name="Liolios K."/>
            <person name="Pagani I."/>
            <person name="Ivanova N."/>
            <person name="Mavromatis K."/>
            <person name="Ovchinikova G."/>
            <person name="Pati A."/>
            <person name="Chen A."/>
            <person name="Palaniappan K."/>
            <person name="Land M."/>
            <person name="Hauser L."/>
            <person name="Chang Y.J."/>
            <person name="Jeffries C.D."/>
            <person name="Detter J.C."/>
            <person name="Brambilla E."/>
            <person name="Rohde M."/>
            <person name="Tindall B.J."/>
            <person name="Goker M."/>
            <person name="Woyke T."/>
            <person name="Bristow J."/>
            <person name="Eisen J.A."/>
            <person name="Markowitz V."/>
            <person name="Hugenholtz P."/>
            <person name="Kyrpides N.C."/>
            <person name="Klenk H.P."/>
            <person name="Lapidus A."/>
        </authorList>
    </citation>
    <scope>NUCLEOTIDE SEQUENCE [LARGE SCALE GENOMIC DNA]</scope>
    <source>
        <strain evidence="10">DSM 14237 / IC166 / ACAM 630</strain>
    </source>
</reference>